<dbReference type="EMBL" id="CAFZ01000010">
    <property type="protein sequence ID" value="CCA67194.1"/>
    <property type="molecule type" value="Genomic_DNA"/>
</dbReference>
<sequence>MQIMCILLLTLASTFSGCHGGHSITPNKPSLIMPAAPAGLNRRATCAAGKYYDNGCQTCTAGYYCPGNDSKTQCQAGYYSSSGATSCSPCPRGTWTDQTGTQNSSGCKAVQGGYKANASSGATAQVACGVGYYSPGNTDTCTICPAGHYCNAQTTTTPTPCVPGRYAPTTGYGQDCEWCPAGYFNNVYGATSCCKCCSGWFNSQTSQTHCQNCPGLGSSKQGSPPASTSSNQCTFSLADYVSSCDQPSSGACPPTQATATASSKARRTIRQLHQCPHHSQRRCPVPAVDAKRASHEMEEDIASYGIDTKLGSYECIDIETNLESCGGCVPHGETEGPDGGKDCTAIEHMSAVKCVSGKCTVGACRSGYAISADKNSCIPTSRHKHRGQGHSTHDMF</sequence>
<dbReference type="OrthoDB" id="439917at2759"/>
<feature type="domain" description="Protein CPL1-like" evidence="2">
    <location>
        <begin position="313"/>
        <end position="378"/>
    </location>
</feature>
<evidence type="ECO:0000256" key="1">
    <source>
        <dbReference type="SAM" id="SignalP"/>
    </source>
</evidence>
<dbReference type="eggNOG" id="KOG1217">
    <property type="taxonomic scope" value="Eukaryota"/>
</dbReference>
<dbReference type="OMA" id="YVRGHEC"/>
<dbReference type="Pfam" id="PF21671">
    <property type="entry name" value="CPL1-like"/>
    <property type="match status" value="1"/>
</dbReference>
<organism evidence="3 4">
    <name type="scientific">Serendipita indica (strain DSM 11827)</name>
    <name type="common">Root endophyte fungus</name>
    <name type="synonym">Piriformospora indica</name>
    <dbReference type="NCBI Taxonomy" id="1109443"/>
    <lineage>
        <taxon>Eukaryota</taxon>
        <taxon>Fungi</taxon>
        <taxon>Dikarya</taxon>
        <taxon>Basidiomycota</taxon>
        <taxon>Agaricomycotina</taxon>
        <taxon>Agaricomycetes</taxon>
        <taxon>Sebacinales</taxon>
        <taxon>Serendipitaceae</taxon>
        <taxon>Serendipita</taxon>
    </lineage>
</organism>
<keyword evidence="4" id="KW-1185">Reference proteome</keyword>
<feature type="chain" id="PRO_5003468426" evidence="1">
    <location>
        <begin position="21"/>
        <end position="396"/>
    </location>
</feature>
<dbReference type="InterPro" id="IPR048661">
    <property type="entry name" value="CPL1-like"/>
</dbReference>
<name>G4T784_SERID</name>
<dbReference type="Proteomes" id="UP000007148">
    <property type="component" value="Unassembled WGS sequence"/>
</dbReference>
<feature type="signal peptide" evidence="1">
    <location>
        <begin position="1"/>
        <end position="20"/>
    </location>
</feature>
<dbReference type="PANTHER" id="PTHR35192">
    <property type="entry name" value="PROTEIN, PUTATIVE-RELATED"/>
    <property type="match status" value="1"/>
</dbReference>
<dbReference type="Gene3D" id="2.10.50.10">
    <property type="entry name" value="Tumor Necrosis Factor Receptor, subunit A, domain 2"/>
    <property type="match status" value="2"/>
</dbReference>
<reference evidence="3 4" key="1">
    <citation type="journal article" date="2011" name="PLoS Pathog.">
        <title>Endophytic Life Strategies Decoded by Genome and Transcriptome Analyses of the Mutualistic Root Symbiont Piriformospora indica.</title>
        <authorList>
            <person name="Zuccaro A."/>
            <person name="Lahrmann U."/>
            <person name="Guldener U."/>
            <person name="Langen G."/>
            <person name="Pfiffi S."/>
            <person name="Biedenkopf D."/>
            <person name="Wong P."/>
            <person name="Samans B."/>
            <person name="Grimm C."/>
            <person name="Basiewicz M."/>
            <person name="Murat C."/>
            <person name="Martin F."/>
            <person name="Kogel K.H."/>
        </authorList>
    </citation>
    <scope>NUCLEOTIDE SEQUENCE [LARGE SCALE GENOMIC DNA]</scope>
    <source>
        <strain evidence="3 4">DSM 11827</strain>
    </source>
</reference>
<dbReference type="HOGENOM" id="CLU_058493_0_0_1"/>
<dbReference type="InParanoid" id="G4T784"/>
<dbReference type="AlphaFoldDB" id="G4T784"/>
<dbReference type="SMART" id="SM01411">
    <property type="entry name" value="Ephrin_rec_like"/>
    <property type="match status" value="3"/>
</dbReference>
<evidence type="ECO:0000313" key="4">
    <source>
        <dbReference type="Proteomes" id="UP000007148"/>
    </source>
</evidence>
<dbReference type="STRING" id="1109443.G4T784"/>
<accession>G4T784</accession>
<evidence type="ECO:0000259" key="2">
    <source>
        <dbReference type="Pfam" id="PF21671"/>
    </source>
</evidence>
<keyword evidence="1" id="KW-0732">Signal</keyword>
<comment type="caution">
    <text evidence="3">The sequence shown here is derived from an EMBL/GenBank/DDBJ whole genome shotgun (WGS) entry which is preliminary data.</text>
</comment>
<evidence type="ECO:0000313" key="3">
    <source>
        <dbReference type="EMBL" id="CCA67194.1"/>
    </source>
</evidence>
<protein>
    <submittedName>
        <fullName evidence="3">Related to GCC2 and GCC3 family protein-Laccaria bicolor</fullName>
    </submittedName>
</protein>
<dbReference type="InterPro" id="IPR009030">
    <property type="entry name" value="Growth_fac_rcpt_cys_sf"/>
</dbReference>
<gene>
    <name evidence="3" type="ORF">PIIN_01026</name>
</gene>
<dbReference type="SUPFAM" id="SSF57184">
    <property type="entry name" value="Growth factor receptor domain"/>
    <property type="match status" value="1"/>
</dbReference>
<dbReference type="PANTHER" id="PTHR35192:SF2">
    <property type="entry name" value="APPLE DOMAIN-CONTAINING PROTEIN"/>
    <property type="match status" value="1"/>
</dbReference>
<dbReference type="InterPro" id="IPR038955">
    <property type="entry name" value="PriA/CPL1_fungi"/>
</dbReference>
<proteinExistence type="predicted"/>